<evidence type="ECO:0000313" key="1">
    <source>
        <dbReference type="EMBL" id="EAY26900.1"/>
    </source>
</evidence>
<dbReference type="AlphaFoldDB" id="A1ZS12"/>
<accession>A1ZS12</accession>
<name>A1ZS12_MICM2</name>
<keyword evidence="2" id="KW-1185">Reference proteome</keyword>
<reference evidence="1 2" key="1">
    <citation type="submission" date="2007-01" db="EMBL/GenBank/DDBJ databases">
        <authorList>
            <person name="Haygood M."/>
            <person name="Podell S."/>
            <person name="Anderson C."/>
            <person name="Hopkinson B."/>
            <person name="Roe K."/>
            <person name="Barbeau K."/>
            <person name="Gaasterland T."/>
            <person name="Ferriera S."/>
            <person name="Johnson J."/>
            <person name="Kravitz S."/>
            <person name="Beeson K."/>
            <person name="Sutton G."/>
            <person name="Rogers Y.-H."/>
            <person name="Friedman R."/>
            <person name="Frazier M."/>
            <person name="Venter J.C."/>
        </authorList>
    </citation>
    <scope>NUCLEOTIDE SEQUENCE [LARGE SCALE GENOMIC DNA]</scope>
    <source>
        <strain evidence="1 2">ATCC 23134</strain>
    </source>
</reference>
<sequence length="59" mass="7035">MLDPFKLTKEGFESFINNTTRSTVFYQKSPLFIQFFWQYRQQVNSFVKLAPCCLKTGIF</sequence>
<dbReference type="Proteomes" id="UP000004095">
    <property type="component" value="Unassembled WGS sequence"/>
</dbReference>
<evidence type="ECO:0000313" key="2">
    <source>
        <dbReference type="Proteomes" id="UP000004095"/>
    </source>
</evidence>
<protein>
    <submittedName>
        <fullName evidence="1">Uncharacterized protein</fullName>
    </submittedName>
</protein>
<comment type="caution">
    <text evidence="1">The sequence shown here is derived from an EMBL/GenBank/DDBJ whole genome shotgun (WGS) entry which is preliminary data.</text>
</comment>
<dbReference type="EMBL" id="AAWS01000029">
    <property type="protein sequence ID" value="EAY26900.1"/>
    <property type="molecule type" value="Genomic_DNA"/>
</dbReference>
<organism evidence="1 2">
    <name type="scientific">Microscilla marina ATCC 23134</name>
    <dbReference type="NCBI Taxonomy" id="313606"/>
    <lineage>
        <taxon>Bacteria</taxon>
        <taxon>Pseudomonadati</taxon>
        <taxon>Bacteroidota</taxon>
        <taxon>Cytophagia</taxon>
        <taxon>Cytophagales</taxon>
        <taxon>Microscillaceae</taxon>
        <taxon>Microscilla</taxon>
    </lineage>
</organism>
<proteinExistence type="predicted"/>
<gene>
    <name evidence="1" type="ORF">M23134_04850</name>
</gene>